<dbReference type="InterPro" id="IPR004045">
    <property type="entry name" value="Glutathione_S-Trfase_N"/>
</dbReference>
<dbReference type="PROSITE" id="PS50404">
    <property type="entry name" value="GST_NTER"/>
    <property type="match status" value="1"/>
</dbReference>
<reference evidence="2 3" key="1">
    <citation type="submission" date="2017-06" db="EMBL/GenBank/DDBJ databases">
        <title>Comparative genomic analysis of Ambrosia Fusariam Clade fungi.</title>
        <authorList>
            <person name="Stajich J.E."/>
            <person name="Carrillo J."/>
            <person name="Kijimoto T."/>
            <person name="Eskalen A."/>
            <person name="O'Donnell K."/>
            <person name="Kasson M."/>
        </authorList>
    </citation>
    <scope>NUCLEOTIDE SEQUENCE [LARGE SCALE GENOMIC DNA]</scope>
    <source>
        <strain evidence="2 3">NRRL62584</strain>
    </source>
</reference>
<dbReference type="Gene3D" id="3.40.30.110">
    <property type="match status" value="2"/>
</dbReference>
<dbReference type="InterPro" id="IPR036249">
    <property type="entry name" value="Thioredoxin-like_sf"/>
</dbReference>
<dbReference type="AlphaFoldDB" id="A0A428QC44"/>
<comment type="caution">
    <text evidence="2">The sequence shown here is derived from an EMBL/GenBank/DDBJ whole genome shotgun (WGS) entry which is preliminary data.</text>
</comment>
<dbReference type="CDD" id="cd00570">
    <property type="entry name" value="GST_N_family"/>
    <property type="match status" value="1"/>
</dbReference>
<dbReference type="Pfam" id="PF00043">
    <property type="entry name" value="GST_C"/>
    <property type="match status" value="1"/>
</dbReference>
<feature type="domain" description="GST N-terminal" evidence="1">
    <location>
        <begin position="2"/>
        <end position="81"/>
    </location>
</feature>
<organism evidence="2 3">
    <name type="scientific">Fusarium duplospermum</name>
    <dbReference type="NCBI Taxonomy" id="1325734"/>
    <lineage>
        <taxon>Eukaryota</taxon>
        <taxon>Fungi</taxon>
        <taxon>Dikarya</taxon>
        <taxon>Ascomycota</taxon>
        <taxon>Pezizomycotina</taxon>
        <taxon>Sordariomycetes</taxon>
        <taxon>Hypocreomycetidae</taxon>
        <taxon>Hypocreales</taxon>
        <taxon>Nectriaceae</taxon>
        <taxon>Fusarium</taxon>
        <taxon>Fusarium solani species complex</taxon>
    </lineage>
</organism>
<protein>
    <recommendedName>
        <fullName evidence="1">GST N-terminal domain-containing protein</fullName>
    </recommendedName>
</protein>
<dbReference type="EMBL" id="NKCI01000042">
    <property type="protein sequence ID" value="RSL62884.1"/>
    <property type="molecule type" value="Genomic_DNA"/>
</dbReference>
<dbReference type="STRING" id="1325734.A0A428QC44"/>
<keyword evidence="3" id="KW-1185">Reference proteome</keyword>
<evidence type="ECO:0000313" key="3">
    <source>
        <dbReference type="Proteomes" id="UP000288168"/>
    </source>
</evidence>
<name>A0A428QC44_9HYPO</name>
<dbReference type="OrthoDB" id="202840at2759"/>
<sequence>MSTIFLHNFATSPFGEKVRLVLGLKSLQWKSVDAELIMPKPNLTALTGGYRKTPVMQIGADIYCDSRLIADELEERYPASTIYPGGSRGLCVALSEWSDRPLHISSSGLAIGANKREFSESLMVDRKKFFEGFMDIENIEAEVPYLKSQLRAHAALIEEQLSDGGRFWLGEEPSLADFHAYVEIWTVRAFVPSATEILSGFHKMEKWEERVKRIGHGEMTPSTVEEAHEAARASSGLPGRGVKVDNFLGLSEGDLVTVIPDDYGKEPVIGRLVTLSLREVAVEREDALVGNVTVHFPRIGYRIIKA</sequence>
<dbReference type="InterPro" id="IPR004046">
    <property type="entry name" value="GST_C"/>
</dbReference>
<evidence type="ECO:0000313" key="2">
    <source>
        <dbReference type="EMBL" id="RSL62884.1"/>
    </source>
</evidence>
<accession>A0A428QC44</accession>
<dbReference type="Pfam" id="PF13417">
    <property type="entry name" value="GST_N_3"/>
    <property type="match status" value="1"/>
</dbReference>
<dbReference type="Proteomes" id="UP000288168">
    <property type="component" value="Unassembled WGS sequence"/>
</dbReference>
<gene>
    <name evidence="2" type="ORF">CEP54_005485</name>
</gene>
<evidence type="ECO:0000259" key="1">
    <source>
        <dbReference type="PROSITE" id="PS50404"/>
    </source>
</evidence>
<proteinExistence type="predicted"/>
<dbReference type="InterPro" id="IPR036282">
    <property type="entry name" value="Glutathione-S-Trfase_C_sf"/>
</dbReference>
<dbReference type="SUPFAM" id="SSF47616">
    <property type="entry name" value="GST C-terminal domain-like"/>
    <property type="match status" value="1"/>
</dbReference>
<dbReference type="SUPFAM" id="SSF52833">
    <property type="entry name" value="Thioredoxin-like"/>
    <property type="match status" value="1"/>
</dbReference>